<evidence type="ECO:0008006" key="4">
    <source>
        <dbReference type="Google" id="ProtNLM"/>
    </source>
</evidence>
<organism evidence="2 3">
    <name type="scientific">Candidatus Gemmiger excrementigallinarum</name>
    <dbReference type="NCBI Taxonomy" id="2838609"/>
    <lineage>
        <taxon>Bacteria</taxon>
        <taxon>Bacillati</taxon>
        <taxon>Bacillota</taxon>
        <taxon>Clostridia</taxon>
        <taxon>Eubacteriales</taxon>
        <taxon>Gemmiger</taxon>
    </lineage>
</organism>
<reference evidence="2" key="2">
    <citation type="submission" date="2021-04" db="EMBL/GenBank/DDBJ databases">
        <authorList>
            <person name="Gilroy R."/>
        </authorList>
    </citation>
    <scope>NUCLEOTIDE SEQUENCE</scope>
    <source>
        <strain evidence="2">ChiSxjej1B13-11774</strain>
    </source>
</reference>
<dbReference type="AlphaFoldDB" id="A0A9D2EQD7"/>
<evidence type="ECO:0000313" key="3">
    <source>
        <dbReference type="Proteomes" id="UP000824048"/>
    </source>
</evidence>
<evidence type="ECO:0000313" key="2">
    <source>
        <dbReference type="EMBL" id="HIZ41924.1"/>
    </source>
</evidence>
<reference evidence="2" key="1">
    <citation type="journal article" date="2021" name="PeerJ">
        <title>Extensive microbial diversity within the chicken gut microbiome revealed by metagenomics and culture.</title>
        <authorList>
            <person name="Gilroy R."/>
            <person name="Ravi A."/>
            <person name="Getino M."/>
            <person name="Pursley I."/>
            <person name="Horton D.L."/>
            <person name="Alikhan N.F."/>
            <person name="Baker D."/>
            <person name="Gharbi K."/>
            <person name="Hall N."/>
            <person name="Watson M."/>
            <person name="Adriaenssens E.M."/>
            <person name="Foster-Nyarko E."/>
            <person name="Jarju S."/>
            <person name="Secka A."/>
            <person name="Antonio M."/>
            <person name="Oren A."/>
            <person name="Chaudhuri R.R."/>
            <person name="La Ragione R."/>
            <person name="Hildebrand F."/>
            <person name="Pallen M.J."/>
        </authorList>
    </citation>
    <scope>NUCLEOTIDE SEQUENCE</scope>
    <source>
        <strain evidence="2">ChiSxjej1B13-11774</strain>
    </source>
</reference>
<dbReference type="Proteomes" id="UP000824048">
    <property type="component" value="Unassembled WGS sequence"/>
</dbReference>
<dbReference type="InterPro" id="IPR029058">
    <property type="entry name" value="AB_hydrolase_fold"/>
</dbReference>
<dbReference type="InterPro" id="IPR050955">
    <property type="entry name" value="Plant_Biomass_Hydrol_Est"/>
</dbReference>
<name>A0A9D2EQD7_9FIRM</name>
<dbReference type="Gene3D" id="3.40.50.1820">
    <property type="entry name" value="alpha/beta hydrolase"/>
    <property type="match status" value="1"/>
</dbReference>
<dbReference type="EMBL" id="DXBP01000032">
    <property type="protein sequence ID" value="HIZ41924.1"/>
    <property type="molecule type" value="Genomic_DNA"/>
</dbReference>
<proteinExistence type="predicted"/>
<keyword evidence="1" id="KW-0732">Signal</keyword>
<protein>
    <recommendedName>
        <fullName evidence="4">Poly(3-hydroxybutyrate) depolymerase</fullName>
    </recommendedName>
</protein>
<accession>A0A9D2EQD7</accession>
<gene>
    <name evidence="2" type="ORF">H9811_05100</name>
</gene>
<dbReference type="SUPFAM" id="SSF53474">
    <property type="entry name" value="alpha/beta-Hydrolases"/>
    <property type="match status" value="1"/>
</dbReference>
<sequence>MSLRLQAGSPNDANREYVPLGIKGTDMTVNENGNNSQVYPARLRECTGVLADGLEDRWYEYIPTSYDGSRPVPLVVSNHGGMMNGWAQAVYSSWTLLAEREGFICVFPDCHELQMWTIQGMQARVRANPQLVLPLPVDPEDYHDNHDLNYVKALIGRMQETYNIDPGRIYMQGMSMGHMMTDQFARYYGNLLAGAAGSGASAVDSQLYNDDGSLRNWGGPVPMWISHPEKNGMDNSPEAENADQKGGREYWMKVNGVHTPPRIRIVGEDNFAFYTGDKADLVFLDIKNRDHGQALDEAFYYWNYLFSGVRRAPDGTLVRQPSRLAPEGDRFALALTPGTRKAWFHNTTTEMPVAPLWWQKLKYHGLEGGQLVRGEYLCVSLRFLAEVFGASYTTDETGLEATLQLADGRTVKISRGVIGCLVDDDLYAMYCEALHREGELMVSVEWFCRFLFNLHVSVCNGVVYATDHFAELSTFMAEILKEQLL</sequence>
<dbReference type="PANTHER" id="PTHR43037">
    <property type="entry name" value="UNNAMED PRODUCT-RELATED"/>
    <property type="match status" value="1"/>
</dbReference>
<dbReference type="PANTHER" id="PTHR43037:SF1">
    <property type="entry name" value="BLL1128 PROTEIN"/>
    <property type="match status" value="1"/>
</dbReference>
<comment type="caution">
    <text evidence="2">The sequence shown here is derived from an EMBL/GenBank/DDBJ whole genome shotgun (WGS) entry which is preliminary data.</text>
</comment>
<evidence type="ECO:0000256" key="1">
    <source>
        <dbReference type="ARBA" id="ARBA00022729"/>
    </source>
</evidence>